<keyword evidence="2" id="KW-1185">Reference proteome</keyword>
<evidence type="ECO:0000313" key="2">
    <source>
        <dbReference type="Proteomes" id="UP000085678"/>
    </source>
</evidence>
<evidence type="ECO:0000313" key="3">
    <source>
        <dbReference type="RefSeq" id="XP_013417025.1"/>
    </source>
</evidence>
<reference evidence="3" key="1">
    <citation type="submission" date="2025-08" db="UniProtKB">
        <authorList>
            <consortium name="RefSeq"/>
        </authorList>
    </citation>
    <scope>IDENTIFICATION</scope>
    <source>
        <tissue evidence="3">Gonads</tissue>
    </source>
</reference>
<protein>
    <submittedName>
        <fullName evidence="3">Uncharacterized protein LOC106178418</fullName>
    </submittedName>
</protein>
<evidence type="ECO:0000256" key="1">
    <source>
        <dbReference type="SAM" id="MobiDB-lite"/>
    </source>
</evidence>
<feature type="compositionally biased region" description="Polar residues" evidence="1">
    <location>
        <begin position="190"/>
        <end position="206"/>
    </location>
</feature>
<dbReference type="AlphaFoldDB" id="A0A1S3K326"/>
<organism evidence="2 3">
    <name type="scientific">Lingula anatina</name>
    <name type="common">Brachiopod</name>
    <name type="synonym">Lingula unguis</name>
    <dbReference type="NCBI Taxonomy" id="7574"/>
    <lineage>
        <taxon>Eukaryota</taxon>
        <taxon>Metazoa</taxon>
        <taxon>Spiralia</taxon>
        <taxon>Lophotrochozoa</taxon>
        <taxon>Brachiopoda</taxon>
        <taxon>Linguliformea</taxon>
        <taxon>Lingulata</taxon>
        <taxon>Lingulida</taxon>
        <taxon>Linguloidea</taxon>
        <taxon>Lingulidae</taxon>
        <taxon>Lingula</taxon>
    </lineage>
</organism>
<dbReference type="GeneID" id="106178418"/>
<proteinExistence type="predicted"/>
<name>A0A1S3K326_LINAN</name>
<feature type="compositionally biased region" description="Low complexity" evidence="1">
    <location>
        <begin position="173"/>
        <end position="189"/>
    </location>
</feature>
<gene>
    <name evidence="3" type="primary">LOC106178418</name>
</gene>
<dbReference type="KEGG" id="lak:106178418"/>
<dbReference type="RefSeq" id="XP_013417025.1">
    <property type="nucleotide sequence ID" value="XM_013561571.1"/>
</dbReference>
<accession>A0A1S3K326</accession>
<sequence>MPHAGFEGPVAVQRPATTGGLWNRNPTMSFDELEWEYRHDACLFHNTHNQRGFYLIHPDWVSESFNPPTVPERARKPWPYEFPGARAMHDPKWDLPFIRQAWKAPAAIAEIDRQLHRPRAFTGSNWTSVGTLHFNGRDPTGFKAFNYPDTFLDKSIRQPWAQHLPTWNPNARGSQTTSGGTSLPSLTGLNGQNNGQSFKTETNYRASQFDPPDIASLRLMSGRYMSPVDS</sequence>
<dbReference type="Proteomes" id="UP000085678">
    <property type="component" value="Unplaced"/>
</dbReference>
<dbReference type="InParanoid" id="A0A1S3K326"/>
<dbReference type="OrthoDB" id="6140402at2759"/>
<feature type="region of interest" description="Disordered" evidence="1">
    <location>
        <begin position="168"/>
        <end position="209"/>
    </location>
</feature>